<protein>
    <submittedName>
        <fullName evidence="5">rRNA methylase</fullName>
        <ecNumber evidence="5">2.1.1.-</ecNumber>
    </submittedName>
</protein>
<keyword evidence="6" id="KW-1185">Reference proteome</keyword>
<dbReference type="InterPro" id="IPR029028">
    <property type="entry name" value="Alpha/beta_knot_MTases"/>
</dbReference>
<dbReference type="KEGG" id="fpp:FPB0191_01553"/>
<keyword evidence="2 5" id="KW-0808">Transferase</keyword>
<dbReference type="PANTHER" id="PTHR46429:SF2">
    <property type="entry name" value="TRNA_RRNA METHYLTRANSFERASE"/>
    <property type="match status" value="1"/>
</dbReference>
<dbReference type="GO" id="GO:0032259">
    <property type="term" value="P:methylation"/>
    <property type="evidence" value="ECO:0007669"/>
    <property type="project" value="UniProtKB-KW"/>
</dbReference>
<organism evidence="5 6">
    <name type="scientific">Frischella perrara</name>
    <dbReference type="NCBI Taxonomy" id="1267021"/>
    <lineage>
        <taxon>Bacteria</taxon>
        <taxon>Pseudomonadati</taxon>
        <taxon>Pseudomonadota</taxon>
        <taxon>Gammaproteobacteria</taxon>
        <taxon>Orbales</taxon>
        <taxon>Orbaceae</taxon>
        <taxon>Frischella</taxon>
    </lineage>
</organism>
<dbReference type="GO" id="GO:0005829">
    <property type="term" value="C:cytosol"/>
    <property type="evidence" value="ECO:0007669"/>
    <property type="project" value="TreeGrafter"/>
</dbReference>
<dbReference type="Pfam" id="PF00588">
    <property type="entry name" value="SpoU_methylase"/>
    <property type="match status" value="1"/>
</dbReference>
<dbReference type="GO" id="GO:0006396">
    <property type="term" value="P:RNA processing"/>
    <property type="evidence" value="ECO:0007669"/>
    <property type="project" value="InterPro"/>
</dbReference>
<evidence type="ECO:0000313" key="5">
    <source>
        <dbReference type="EMBL" id="AJA45369.1"/>
    </source>
</evidence>
<dbReference type="Pfam" id="PF08032">
    <property type="entry name" value="SpoU_sub_bind"/>
    <property type="match status" value="1"/>
</dbReference>
<dbReference type="HOGENOM" id="CLU_021322_2_1_6"/>
<feature type="compositionally biased region" description="Basic and acidic residues" evidence="3">
    <location>
        <begin position="63"/>
        <end position="81"/>
    </location>
</feature>
<evidence type="ECO:0000256" key="3">
    <source>
        <dbReference type="SAM" id="MobiDB-lite"/>
    </source>
</evidence>
<dbReference type="RefSeq" id="WP_052236868.1">
    <property type="nucleotide sequence ID" value="NZ_CALYQC010000028.1"/>
</dbReference>
<dbReference type="PANTHER" id="PTHR46429">
    <property type="entry name" value="23S RRNA (GUANOSINE-2'-O-)-METHYLTRANSFERASE RLMB"/>
    <property type="match status" value="1"/>
</dbReference>
<feature type="compositionally biased region" description="Polar residues" evidence="3">
    <location>
        <begin position="1"/>
        <end position="11"/>
    </location>
</feature>
<dbReference type="STRING" id="1267021.FPB0191_01553"/>
<proteinExistence type="predicted"/>
<evidence type="ECO:0000259" key="4">
    <source>
        <dbReference type="SMART" id="SM00967"/>
    </source>
</evidence>
<dbReference type="CDD" id="cd18095">
    <property type="entry name" value="SpoU-like_rRNA-MTase"/>
    <property type="match status" value="1"/>
</dbReference>
<dbReference type="Gene3D" id="3.40.1280.10">
    <property type="match status" value="1"/>
</dbReference>
<dbReference type="SUPFAM" id="SSF55315">
    <property type="entry name" value="L30e-like"/>
    <property type="match status" value="1"/>
</dbReference>
<dbReference type="InterPro" id="IPR029064">
    <property type="entry name" value="Ribosomal_eL30-like_sf"/>
</dbReference>
<dbReference type="OrthoDB" id="9785673at2"/>
<gene>
    <name evidence="5" type="ORF">FPB0191_01553</name>
</gene>
<accession>A0A0A7S1I5</accession>
<dbReference type="EC" id="2.1.1.-" evidence="5"/>
<dbReference type="InterPro" id="IPR029026">
    <property type="entry name" value="tRNA_m1G_MTases_N"/>
</dbReference>
<reference evidence="5 6" key="1">
    <citation type="journal article" date="2014" name="Appl. Environ. Microbiol.">
        <title>Gut symbionts from distinct hosts exhibit genotoxic activity via divergent colibactin biosynthetic pathways.</title>
        <authorList>
            <person name="Engel P."/>
            <person name="Vizcaino M.I."/>
            <person name="Crawford J.M."/>
        </authorList>
    </citation>
    <scope>NUCLEOTIDE SEQUENCE [LARGE SCALE GENOMIC DNA]</scope>
    <source>
        <strain evidence="5 6">PEB0191</strain>
    </source>
</reference>
<dbReference type="EMBL" id="CP009056">
    <property type="protein sequence ID" value="AJA45369.1"/>
    <property type="molecule type" value="Genomic_DNA"/>
</dbReference>
<dbReference type="SMART" id="SM00967">
    <property type="entry name" value="SpoU_sub_bind"/>
    <property type="match status" value="1"/>
</dbReference>
<dbReference type="AlphaFoldDB" id="A0A0A7S1I5"/>
<dbReference type="SUPFAM" id="SSF75217">
    <property type="entry name" value="alpha/beta knot"/>
    <property type="match status" value="1"/>
</dbReference>
<dbReference type="Proteomes" id="UP000030901">
    <property type="component" value="Chromosome"/>
</dbReference>
<feature type="domain" description="RNA 2-O ribose methyltransferase substrate binding" evidence="4">
    <location>
        <begin position="129"/>
        <end position="204"/>
    </location>
</feature>
<dbReference type="GO" id="GO:0003723">
    <property type="term" value="F:RNA binding"/>
    <property type="evidence" value="ECO:0007669"/>
    <property type="project" value="InterPro"/>
</dbReference>
<name>A0A0A7S1I5_FRIPE</name>
<sequence length="369" mass="41724">MNDQSSSNGNPLTEDKAKPTVFYATKSNVNKPNKRSKTERDKQSQSSFAKRNESRKPYQGTGRADRSHNHRENDNRIETFKPRTRHLATSTDSPWKSRVQKSEQLNTFENDHPASFEQQVRRQRKQETLVYSENSCKAVFAKRPESIIKAFFLEEKTYEFKALIAWLVEHRLGYDIIDEERMNKIAQTPHHGGVCLIVKKRATLSTGNYLSQHIDDKKNYVLAIDDINNPHNLGAIARTAAFFNVNGLLLRQPDLLDNGACLRVSEGGSEYLEPIHADDFIASLDQFKQQGYQIIALLPCKINSLKAENLAKLSVSAKTVFVIFQQINTKLANFADKIVYLPGSDIMPALNISVLTGILLTKLTSTNAK</sequence>
<dbReference type="InterPro" id="IPR001537">
    <property type="entry name" value="SpoU_MeTrfase"/>
</dbReference>
<evidence type="ECO:0000256" key="2">
    <source>
        <dbReference type="ARBA" id="ARBA00022679"/>
    </source>
</evidence>
<feature type="region of interest" description="Disordered" evidence="3">
    <location>
        <begin position="1"/>
        <end position="100"/>
    </location>
</feature>
<dbReference type="InterPro" id="IPR013123">
    <property type="entry name" value="SpoU_subst-bd"/>
</dbReference>
<dbReference type="InterPro" id="IPR004441">
    <property type="entry name" value="rRNA_MeTrfase_TrmH"/>
</dbReference>
<evidence type="ECO:0000313" key="6">
    <source>
        <dbReference type="Proteomes" id="UP000030901"/>
    </source>
</evidence>
<evidence type="ECO:0000256" key="1">
    <source>
        <dbReference type="ARBA" id="ARBA00022603"/>
    </source>
</evidence>
<keyword evidence="1 5" id="KW-0489">Methyltransferase</keyword>
<dbReference type="GO" id="GO:0008173">
    <property type="term" value="F:RNA methyltransferase activity"/>
    <property type="evidence" value="ECO:0007669"/>
    <property type="project" value="InterPro"/>
</dbReference>
<dbReference type="Gene3D" id="3.30.1330.30">
    <property type="match status" value="1"/>
</dbReference>